<sequence>MSRGIPPTRRRRSLPAATPLGALALVAVACWASQVGRAADSAPATAFQFTDVGAAMGLFPAIEGIYAHAAGWGDIDGDGQPDLFVATFSNEKRDGKTHRLLRQANGKFEVDSQTALQIAGRATSALFADLDNDGDLDLYVSSMPSPKDNVRGCALFRNDGGGKFTDISPGNEACPEAFGGRSATVVDVDGDGLLDLLVGEEPNAGYNGSKTHSTRLFRNLGDLKFKDVSREAGLPQDMPGLGVAAADVNGDTWPDLFVAAPSDGKQADGKQPGGKNGGNRLLLNDGHGKFQEAACSPATFAWPGSGGDNMVCGATFGDVNGDGRLDLILGPHFKTPWVTPVAPRLFINLGSEGGEPKFEDVTQRVGIEPLALKAPHVEIQDFDNDGLPDVAVSIVKFAGGRAYPIIFRNLGTTGGLPKFKIDGWDVNDFPTAEDRATRRTATFFEKMLKDHKIVYSAPAPAADFDRDGKVDLFHGSWWPENRSMLLRNETPGGHWLRVRVEGGDGVNRMGVGARVLVRAAGDGGIAAKPLLGCREIATGFGYASAQVAEAHFGLGKTEKIDVEVVWPHGKGSTVVRDVAADREIVVKRGK</sequence>
<dbReference type="SUPFAM" id="SSF69318">
    <property type="entry name" value="Integrin alpha N-terminal domain"/>
    <property type="match status" value="1"/>
</dbReference>
<dbReference type="PANTHER" id="PTHR16026:SF0">
    <property type="entry name" value="CARTILAGE ACIDIC PROTEIN 1"/>
    <property type="match status" value="1"/>
</dbReference>
<dbReference type="PANTHER" id="PTHR16026">
    <property type="entry name" value="CARTILAGE ACIDIC PROTEIN 1"/>
    <property type="match status" value="1"/>
</dbReference>
<accession>A0A7M2WVG7</accession>
<dbReference type="Pfam" id="PF07593">
    <property type="entry name" value="UnbV_ASPIC"/>
    <property type="match status" value="1"/>
</dbReference>
<dbReference type="Gene3D" id="2.130.10.130">
    <property type="entry name" value="Integrin alpha, N-terminal"/>
    <property type="match status" value="2"/>
</dbReference>
<proteinExistence type="predicted"/>
<feature type="signal peptide" evidence="2">
    <location>
        <begin position="1"/>
        <end position="38"/>
    </location>
</feature>
<evidence type="ECO:0000256" key="2">
    <source>
        <dbReference type="SAM" id="SignalP"/>
    </source>
</evidence>
<organism evidence="4 5">
    <name type="scientific">Humisphaera borealis</name>
    <dbReference type="NCBI Taxonomy" id="2807512"/>
    <lineage>
        <taxon>Bacteria</taxon>
        <taxon>Pseudomonadati</taxon>
        <taxon>Planctomycetota</taxon>
        <taxon>Phycisphaerae</taxon>
        <taxon>Tepidisphaerales</taxon>
        <taxon>Tepidisphaeraceae</taxon>
        <taxon>Humisphaera</taxon>
    </lineage>
</organism>
<evidence type="ECO:0000256" key="1">
    <source>
        <dbReference type="ARBA" id="ARBA00022729"/>
    </source>
</evidence>
<gene>
    <name evidence="4" type="ORF">IPV69_24415</name>
</gene>
<dbReference type="InterPro" id="IPR011519">
    <property type="entry name" value="UnbV_ASPIC"/>
</dbReference>
<dbReference type="Proteomes" id="UP000593765">
    <property type="component" value="Chromosome"/>
</dbReference>
<dbReference type="InterPro" id="IPR013517">
    <property type="entry name" value="FG-GAP"/>
</dbReference>
<reference evidence="4 5" key="1">
    <citation type="submission" date="2020-10" db="EMBL/GenBank/DDBJ databases">
        <title>Wide distribution of Phycisphaera-like planctomycetes from WD2101 soil group in peatlands and genome analysis of the first cultivated representative.</title>
        <authorList>
            <person name="Dedysh S.N."/>
            <person name="Beletsky A.V."/>
            <person name="Ivanova A."/>
            <person name="Kulichevskaya I.S."/>
            <person name="Suzina N.E."/>
            <person name="Philippov D.A."/>
            <person name="Rakitin A.L."/>
            <person name="Mardanov A.V."/>
            <person name="Ravin N.V."/>
        </authorList>
    </citation>
    <scope>NUCLEOTIDE SEQUENCE [LARGE SCALE GENOMIC DNA]</scope>
    <source>
        <strain evidence="4 5">M1803</strain>
    </source>
</reference>
<feature type="domain" description="ASPIC/UnbV" evidence="3">
    <location>
        <begin position="510"/>
        <end position="584"/>
    </location>
</feature>
<feature type="chain" id="PRO_5034844731" evidence="2">
    <location>
        <begin position="39"/>
        <end position="590"/>
    </location>
</feature>
<protein>
    <submittedName>
        <fullName evidence="4">CRTAC1 family protein</fullName>
    </submittedName>
</protein>
<dbReference type="KEGG" id="hbs:IPV69_24415"/>
<dbReference type="InterPro" id="IPR028994">
    <property type="entry name" value="Integrin_alpha_N"/>
</dbReference>
<dbReference type="InterPro" id="IPR027039">
    <property type="entry name" value="Crtac1"/>
</dbReference>
<dbReference type="Pfam" id="PF13517">
    <property type="entry name" value="FG-GAP_3"/>
    <property type="match status" value="4"/>
</dbReference>
<dbReference type="EMBL" id="CP063458">
    <property type="protein sequence ID" value="QOV89314.1"/>
    <property type="molecule type" value="Genomic_DNA"/>
</dbReference>
<keyword evidence="5" id="KW-1185">Reference proteome</keyword>
<dbReference type="PROSITE" id="PS51257">
    <property type="entry name" value="PROKAR_LIPOPROTEIN"/>
    <property type="match status" value="1"/>
</dbReference>
<evidence type="ECO:0000313" key="5">
    <source>
        <dbReference type="Proteomes" id="UP000593765"/>
    </source>
</evidence>
<dbReference type="AlphaFoldDB" id="A0A7M2WVG7"/>
<evidence type="ECO:0000259" key="3">
    <source>
        <dbReference type="Pfam" id="PF07593"/>
    </source>
</evidence>
<evidence type="ECO:0000313" key="4">
    <source>
        <dbReference type="EMBL" id="QOV89314.1"/>
    </source>
</evidence>
<keyword evidence="1 2" id="KW-0732">Signal</keyword>
<name>A0A7M2WVG7_9BACT</name>